<dbReference type="Pfam" id="PF01494">
    <property type="entry name" value="FAD_binding_3"/>
    <property type="match status" value="1"/>
</dbReference>
<evidence type="ECO:0000256" key="2">
    <source>
        <dbReference type="ARBA" id="ARBA00022630"/>
    </source>
</evidence>
<dbReference type="EC" id="1.14.13.9" evidence="11"/>
<accession>A0A9P8P1N0</accession>
<keyword evidence="9 11" id="KW-0496">Mitochondrion</keyword>
<keyword evidence="6 11" id="KW-0521">NADP</keyword>
<keyword evidence="3 11" id="KW-0662">Pyridine nucleotide biosynthesis</keyword>
<dbReference type="OrthoDB" id="10053569at2759"/>
<evidence type="ECO:0000313" key="13">
    <source>
        <dbReference type="EMBL" id="KAH3663572.1"/>
    </source>
</evidence>
<evidence type="ECO:0000256" key="3">
    <source>
        <dbReference type="ARBA" id="ARBA00022642"/>
    </source>
</evidence>
<evidence type="ECO:0000256" key="9">
    <source>
        <dbReference type="ARBA" id="ARBA00023128"/>
    </source>
</evidence>
<evidence type="ECO:0000256" key="4">
    <source>
        <dbReference type="ARBA" id="ARBA00022787"/>
    </source>
</evidence>
<comment type="catalytic activity">
    <reaction evidence="10 11">
        <text>L-kynurenine + NADPH + O2 + H(+) = 3-hydroxy-L-kynurenine + NADP(+) + H2O</text>
        <dbReference type="Rhea" id="RHEA:20545"/>
        <dbReference type="ChEBI" id="CHEBI:15377"/>
        <dbReference type="ChEBI" id="CHEBI:15378"/>
        <dbReference type="ChEBI" id="CHEBI:15379"/>
        <dbReference type="ChEBI" id="CHEBI:57783"/>
        <dbReference type="ChEBI" id="CHEBI:57959"/>
        <dbReference type="ChEBI" id="CHEBI:58125"/>
        <dbReference type="ChEBI" id="CHEBI:58349"/>
        <dbReference type="EC" id="1.14.13.9"/>
    </reaction>
</comment>
<keyword evidence="7 11" id="KW-0560">Oxidoreductase</keyword>
<evidence type="ECO:0000256" key="8">
    <source>
        <dbReference type="ARBA" id="ARBA00023033"/>
    </source>
</evidence>
<dbReference type="GO" id="GO:0005741">
    <property type="term" value="C:mitochondrial outer membrane"/>
    <property type="evidence" value="ECO:0007669"/>
    <property type="project" value="UniProtKB-SubCell"/>
</dbReference>
<organism evidence="13 14">
    <name type="scientific">Ogataea philodendri</name>
    <dbReference type="NCBI Taxonomy" id="1378263"/>
    <lineage>
        <taxon>Eukaryota</taxon>
        <taxon>Fungi</taxon>
        <taxon>Dikarya</taxon>
        <taxon>Ascomycota</taxon>
        <taxon>Saccharomycotina</taxon>
        <taxon>Pichiomycetes</taxon>
        <taxon>Pichiales</taxon>
        <taxon>Pichiaceae</taxon>
        <taxon>Ogataea</taxon>
    </lineage>
</organism>
<evidence type="ECO:0000313" key="14">
    <source>
        <dbReference type="Proteomes" id="UP000769157"/>
    </source>
</evidence>
<dbReference type="SUPFAM" id="SSF51905">
    <property type="entry name" value="FAD/NAD(P)-binding domain"/>
    <property type="match status" value="1"/>
</dbReference>
<keyword evidence="14" id="KW-1185">Reference proteome</keyword>
<dbReference type="GO" id="GO:0070189">
    <property type="term" value="P:kynurenine metabolic process"/>
    <property type="evidence" value="ECO:0007669"/>
    <property type="project" value="TreeGrafter"/>
</dbReference>
<comment type="cofactor">
    <cofactor evidence="1 11">
        <name>FAD</name>
        <dbReference type="ChEBI" id="CHEBI:57692"/>
    </cofactor>
</comment>
<evidence type="ECO:0000256" key="1">
    <source>
        <dbReference type="ARBA" id="ARBA00001974"/>
    </source>
</evidence>
<dbReference type="GO" id="GO:0034354">
    <property type="term" value="P:'de novo' NAD+ biosynthetic process from L-tryptophan"/>
    <property type="evidence" value="ECO:0007669"/>
    <property type="project" value="UniProtKB-UniRule"/>
</dbReference>
<dbReference type="Gene3D" id="3.50.50.60">
    <property type="entry name" value="FAD/NAD(P)-binding domain"/>
    <property type="match status" value="1"/>
</dbReference>
<dbReference type="HAMAP" id="MF_01971">
    <property type="entry name" value="Kynurenine_monooxygenase"/>
    <property type="match status" value="1"/>
</dbReference>
<dbReference type="InterPro" id="IPR036188">
    <property type="entry name" value="FAD/NAD-bd_sf"/>
</dbReference>
<name>A0A9P8P1N0_9ASCO</name>
<comment type="pathway">
    <text evidence="11">Cofactor biosynthesis; NAD(+) biosynthesis; quinolinate from L-kynurenine: step 1/3.</text>
</comment>
<evidence type="ECO:0000256" key="6">
    <source>
        <dbReference type="ARBA" id="ARBA00022857"/>
    </source>
</evidence>
<dbReference type="PANTHER" id="PTHR46028">
    <property type="entry name" value="KYNURENINE 3-MONOOXYGENASE"/>
    <property type="match status" value="1"/>
</dbReference>
<sequence>MTETVGVVGAGLVGALAALGLAKKGYSVILYDLRADPRTTKENNFRSINLAVSERGIRALKYVDESMADRVLEGIIPMYGRMIHDLEGNQESQLYGLFGESINSIDRKQLNLSLVEEIERFNKTTEHKISLKFECKVTNVQIKDPVSVEYILNGEKLKDQLDFVVGADGSYSVVRSSLQKQIRMNYSQEYIDMCYLEMYIPPGKKGSFQLNPNRLHIWPRQSYMLIALANQDGSFTSTFFGSWDLVESLDTKDKVESFFVENFVDAVDLIGLNKVVDCFLNNPRGALMQVNCNKYNFEDKCIIIGDAAHSMVPFYGQGMNCGFEDVRILLELLDKHGLNRGKTFDEYSATREKDLKAILELALRNYKEMSSDVTSSLYLFRKKLDGVLGRLIPEKWVPLYTMVSFRSDISYSKAIEQSQKQQKVLKWTEWSVLGAAACGAAFYFSRKK</sequence>
<dbReference type="GO" id="GO:0006569">
    <property type="term" value="P:L-tryptophan catabolic process"/>
    <property type="evidence" value="ECO:0007669"/>
    <property type="project" value="UniProtKB-UniRule"/>
</dbReference>
<reference evidence="13" key="2">
    <citation type="submission" date="2021-01" db="EMBL/GenBank/DDBJ databases">
        <authorList>
            <person name="Schikora-Tamarit M.A."/>
        </authorList>
    </citation>
    <scope>NUCLEOTIDE SEQUENCE</scope>
    <source>
        <strain evidence="13">CBS6075</strain>
    </source>
</reference>
<dbReference type="Proteomes" id="UP000769157">
    <property type="component" value="Unassembled WGS sequence"/>
</dbReference>
<evidence type="ECO:0000259" key="12">
    <source>
        <dbReference type="Pfam" id="PF01494"/>
    </source>
</evidence>
<protein>
    <recommendedName>
        <fullName evidence="11">Kynurenine 3-monooxygenase</fullName>
        <ecNumber evidence="11">1.14.13.9</ecNumber>
    </recommendedName>
    <alternativeName>
        <fullName evidence="11">Biosynthesis of nicotinic acid protein 4</fullName>
    </alternativeName>
    <alternativeName>
        <fullName evidence="11">Kynurenine 3-hydroxylase</fullName>
    </alternativeName>
</protein>
<comment type="similarity">
    <text evidence="11">Belongs to the aromatic-ring hydroxylase family. KMO subfamily.</text>
</comment>
<comment type="function">
    <text evidence="11">Catalyzes the hydroxylation of L-kynurenine (L-Kyn) to form 3-hydroxy-L-kynurenine (L-3OHKyn). Required for synthesis of quinolinic acid.</text>
</comment>
<dbReference type="GO" id="GO:0043420">
    <property type="term" value="P:anthranilate metabolic process"/>
    <property type="evidence" value="ECO:0007669"/>
    <property type="project" value="UniProtKB-UniRule"/>
</dbReference>
<dbReference type="GO" id="GO:0071949">
    <property type="term" value="F:FAD binding"/>
    <property type="evidence" value="ECO:0007669"/>
    <property type="project" value="InterPro"/>
</dbReference>
<keyword evidence="2 11" id="KW-0285">Flavoprotein</keyword>
<dbReference type="PRINTS" id="PR00420">
    <property type="entry name" value="RNGMNOXGNASE"/>
</dbReference>
<dbReference type="FunFam" id="3.50.50.60:FF:000129">
    <property type="entry name" value="Kynurenine 3-monooxygenase"/>
    <property type="match status" value="1"/>
</dbReference>
<dbReference type="EMBL" id="JAEUBE010000366">
    <property type="protein sequence ID" value="KAH3663572.1"/>
    <property type="molecule type" value="Genomic_DNA"/>
</dbReference>
<evidence type="ECO:0000256" key="5">
    <source>
        <dbReference type="ARBA" id="ARBA00022827"/>
    </source>
</evidence>
<keyword evidence="11" id="KW-0472">Membrane</keyword>
<comment type="caution">
    <text evidence="13">The sequence shown here is derived from an EMBL/GenBank/DDBJ whole genome shotgun (WGS) entry which is preliminary data.</text>
</comment>
<evidence type="ECO:0000256" key="7">
    <source>
        <dbReference type="ARBA" id="ARBA00023002"/>
    </source>
</evidence>
<dbReference type="InterPro" id="IPR027545">
    <property type="entry name" value="Kynurenine_monooxygenase"/>
</dbReference>
<feature type="domain" description="FAD-binding" evidence="12">
    <location>
        <begin position="4"/>
        <end position="359"/>
    </location>
</feature>
<keyword evidence="8 11" id="KW-0503">Monooxygenase</keyword>
<comment type="subcellular location">
    <subcellularLocation>
        <location evidence="11">Mitochondrion outer membrane</location>
    </subcellularLocation>
</comment>
<proteinExistence type="inferred from homology"/>
<dbReference type="InterPro" id="IPR002938">
    <property type="entry name" value="FAD-bd"/>
</dbReference>
<reference evidence="13" key="1">
    <citation type="journal article" date="2021" name="Open Biol.">
        <title>Shared evolutionary footprints suggest mitochondrial oxidative damage underlies multiple complex I losses in fungi.</title>
        <authorList>
            <person name="Schikora-Tamarit M.A."/>
            <person name="Marcet-Houben M."/>
            <person name="Nosek J."/>
            <person name="Gabaldon T."/>
        </authorList>
    </citation>
    <scope>NUCLEOTIDE SEQUENCE</scope>
    <source>
        <strain evidence="13">CBS6075</strain>
    </source>
</reference>
<dbReference type="GO" id="GO:0019805">
    <property type="term" value="P:quinolinate biosynthetic process"/>
    <property type="evidence" value="ECO:0007669"/>
    <property type="project" value="UniProtKB-UniRule"/>
</dbReference>
<dbReference type="PANTHER" id="PTHR46028:SF2">
    <property type="entry name" value="KYNURENINE 3-MONOOXYGENASE"/>
    <property type="match status" value="1"/>
</dbReference>
<gene>
    <name evidence="11" type="primary">BNA4</name>
    <name evidence="13" type="ORF">OGAPHI_004973</name>
</gene>
<dbReference type="AlphaFoldDB" id="A0A9P8P1N0"/>
<keyword evidence="5 11" id="KW-0274">FAD</keyword>
<dbReference type="GO" id="GO:0004502">
    <property type="term" value="F:kynurenine 3-monooxygenase activity"/>
    <property type="evidence" value="ECO:0007669"/>
    <property type="project" value="UniProtKB-UniRule"/>
</dbReference>
<evidence type="ECO:0000256" key="10">
    <source>
        <dbReference type="ARBA" id="ARBA00047818"/>
    </source>
</evidence>
<evidence type="ECO:0000256" key="11">
    <source>
        <dbReference type="HAMAP-Rule" id="MF_03018"/>
    </source>
</evidence>
<keyword evidence="4 11" id="KW-1000">Mitochondrion outer membrane</keyword>